<evidence type="ECO:0000313" key="5">
    <source>
        <dbReference type="Proteomes" id="UP000716291"/>
    </source>
</evidence>
<dbReference type="EMBL" id="JAANQT010000087">
    <property type="protein sequence ID" value="KAG1314777.1"/>
    <property type="molecule type" value="Genomic_DNA"/>
</dbReference>
<feature type="compositionally biased region" description="Basic residues" evidence="3">
    <location>
        <begin position="567"/>
        <end position="578"/>
    </location>
</feature>
<feature type="compositionally biased region" description="Basic residues" evidence="3">
    <location>
        <begin position="173"/>
        <end position="193"/>
    </location>
</feature>
<protein>
    <submittedName>
        <fullName evidence="4">Uncharacterized protein</fullName>
    </submittedName>
</protein>
<accession>A0A9P6XJ71</accession>
<sequence>MIRTERNRCVRWRLGWLPGGKLKPSPRHPTQMFAKQHAIRCLNMHHRLQMPETVQGPLSFLPNKLPDRMPCSSHSASPWFIRWPVICTILYELDYLFHDKTNRHRHSNKDKDSSIGYPLPLTTEVIKKRQEYSASSSSGDSLCKDCKDPGHYSKQFYKCKFYVEATADDVGTSRKRKQTNKIKRDKKKAKRPRTGSNMTEPNCSSCKQEGHKSSRSPACPNHMQTKKETFLKHLGPNYKTYTRKLPFDQCVQSTYQTTLKSKIVSACEDVRNIVDRSQLFVNFYIPSLARLDSPIPHKIYEQNFCSNKSYPNIIYDKKPASDVSHCISEASKQLQATYTNNVVELFESRICKYIFYKTQNIFISMDRSDVVKIVPYVYQHVYQGVSVWPQGPAIAAAKVVFPVTNSGMDDLTPNENNKILFGNTIKFDGFSVDFVFYRKERMNNGSDLELTLEDFNYEEVHNQYHPMFLGPGRKSLFTAVVGVASAKQIRKPSCSGIKMIESQIPTPKSAAVGSYDQYVKHMLTHLDKLLDFYGKDTAHHRSQLYQGQQMAPEMMANMLTHGTAKYNRSRRKRKKKKKDKNDKKEDEGLSLLTDEKKLKWKPLPFQENKEKYPLVVFGAGVFGKDMVKMKRLRCGVIGKLFATLKKREAAGELIVVTIDEFKTSKTCSSCFFDDLKVAKPPGFKGKCILSCSKCKKFGWEKGDRKFSSGRKTMVKEDPELGKSPFKYAWVLDKLKAERERITTIDIALLKLETPRSDHVILIIVGDAADISKNDQIGEHALLAFTLGARQLIVAINKVQVVRSSLQRHCQGGLLLHQEDWLQP</sequence>
<dbReference type="InterPro" id="IPR027417">
    <property type="entry name" value="P-loop_NTPase"/>
</dbReference>
<dbReference type="InterPro" id="IPR050100">
    <property type="entry name" value="TRAFAC_GTPase_members"/>
</dbReference>
<evidence type="ECO:0000313" key="4">
    <source>
        <dbReference type="EMBL" id="KAG1314777.1"/>
    </source>
</evidence>
<reference evidence="4" key="1">
    <citation type="journal article" date="2020" name="Microb. Genom.">
        <title>Genetic diversity of clinical and environmental Mucorales isolates obtained from an investigation of mucormycosis cases among solid organ transplant recipients.</title>
        <authorList>
            <person name="Nguyen M.H."/>
            <person name="Kaul D."/>
            <person name="Muto C."/>
            <person name="Cheng S.J."/>
            <person name="Richter R.A."/>
            <person name="Bruno V.M."/>
            <person name="Liu G."/>
            <person name="Beyhan S."/>
            <person name="Sundermann A.J."/>
            <person name="Mounaud S."/>
            <person name="Pasculle A.W."/>
            <person name="Nierman W.C."/>
            <person name="Driscoll E."/>
            <person name="Cumbie R."/>
            <person name="Clancy C.J."/>
            <person name="Dupont C.L."/>
        </authorList>
    </citation>
    <scope>NUCLEOTIDE SEQUENCE</scope>
    <source>
        <strain evidence="4">GL11</strain>
    </source>
</reference>
<gene>
    <name evidence="4" type="ORF">G6F64_001199</name>
</gene>
<evidence type="ECO:0000256" key="2">
    <source>
        <dbReference type="ARBA" id="ARBA00023134"/>
    </source>
</evidence>
<name>A0A9P6XJ71_RHIOR</name>
<dbReference type="Gene3D" id="3.40.50.300">
    <property type="entry name" value="P-loop containing nucleotide triphosphate hydrolases"/>
    <property type="match status" value="1"/>
</dbReference>
<evidence type="ECO:0000256" key="3">
    <source>
        <dbReference type="SAM" id="MobiDB-lite"/>
    </source>
</evidence>
<proteinExistence type="predicted"/>
<feature type="region of interest" description="Disordered" evidence="3">
    <location>
        <begin position="170"/>
        <end position="222"/>
    </location>
</feature>
<evidence type="ECO:0000256" key="1">
    <source>
        <dbReference type="ARBA" id="ARBA00022741"/>
    </source>
</evidence>
<comment type="caution">
    <text evidence="4">The sequence shown here is derived from an EMBL/GenBank/DDBJ whole genome shotgun (WGS) entry which is preliminary data.</text>
</comment>
<dbReference type="SUPFAM" id="SSF52540">
    <property type="entry name" value="P-loop containing nucleoside triphosphate hydrolases"/>
    <property type="match status" value="1"/>
</dbReference>
<dbReference type="PANTHER" id="PTHR23115">
    <property type="entry name" value="TRANSLATION FACTOR"/>
    <property type="match status" value="1"/>
</dbReference>
<organism evidence="4 5">
    <name type="scientific">Rhizopus oryzae</name>
    <name type="common">Mucormycosis agent</name>
    <name type="synonym">Rhizopus arrhizus var. delemar</name>
    <dbReference type="NCBI Taxonomy" id="64495"/>
    <lineage>
        <taxon>Eukaryota</taxon>
        <taxon>Fungi</taxon>
        <taxon>Fungi incertae sedis</taxon>
        <taxon>Mucoromycota</taxon>
        <taxon>Mucoromycotina</taxon>
        <taxon>Mucoromycetes</taxon>
        <taxon>Mucorales</taxon>
        <taxon>Mucorineae</taxon>
        <taxon>Rhizopodaceae</taxon>
        <taxon>Rhizopus</taxon>
    </lineage>
</organism>
<dbReference type="Proteomes" id="UP000716291">
    <property type="component" value="Unassembled WGS sequence"/>
</dbReference>
<keyword evidence="2" id="KW-0342">GTP-binding</keyword>
<keyword evidence="1" id="KW-0547">Nucleotide-binding</keyword>
<feature type="compositionally biased region" description="Polar residues" evidence="3">
    <location>
        <begin position="194"/>
        <end position="207"/>
    </location>
</feature>
<dbReference type="AlphaFoldDB" id="A0A9P6XJ71"/>
<keyword evidence="5" id="KW-1185">Reference proteome</keyword>
<feature type="compositionally biased region" description="Basic and acidic residues" evidence="3">
    <location>
        <begin position="579"/>
        <end position="588"/>
    </location>
</feature>
<feature type="region of interest" description="Disordered" evidence="3">
    <location>
        <begin position="562"/>
        <end position="588"/>
    </location>
</feature>
<dbReference type="GO" id="GO:0005525">
    <property type="term" value="F:GTP binding"/>
    <property type="evidence" value="ECO:0007669"/>
    <property type="project" value="UniProtKB-KW"/>
</dbReference>